<dbReference type="InterPro" id="IPR017946">
    <property type="entry name" value="PLC-like_Pdiesterase_TIM-brl"/>
</dbReference>
<evidence type="ECO:0000313" key="1">
    <source>
        <dbReference type="EMBL" id="GAG82099.1"/>
    </source>
</evidence>
<dbReference type="GO" id="GO:0006629">
    <property type="term" value="P:lipid metabolic process"/>
    <property type="evidence" value="ECO:0007669"/>
    <property type="project" value="InterPro"/>
</dbReference>
<reference evidence="1" key="1">
    <citation type="journal article" date="2014" name="Front. Microbiol.">
        <title>High frequency of phylogenetically diverse reductive dehalogenase-homologous genes in deep subseafloor sedimentary metagenomes.</title>
        <authorList>
            <person name="Kawai M."/>
            <person name="Futagami T."/>
            <person name="Toyoda A."/>
            <person name="Takaki Y."/>
            <person name="Nishi S."/>
            <person name="Hori S."/>
            <person name="Arai W."/>
            <person name="Tsubouchi T."/>
            <person name="Morono Y."/>
            <person name="Uchiyama I."/>
            <person name="Ito T."/>
            <person name="Fujiyama A."/>
            <person name="Inagaki F."/>
            <person name="Takami H."/>
        </authorList>
    </citation>
    <scope>NUCLEOTIDE SEQUENCE</scope>
    <source>
        <strain evidence="1">Expedition CK06-06</strain>
    </source>
</reference>
<comment type="caution">
    <text evidence="1">The sequence shown here is derived from an EMBL/GenBank/DDBJ whole genome shotgun (WGS) entry which is preliminary data.</text>
</comment>
<dbReference type="GO" id="GO:0008081">
    <property type="term" value="F:phosphoric diester hydrolase activity"/>
    <property type="evidence" value="ECO:0007669"/>
    <property type="project" value="InterPro"/>
</dbReference>
<proteinExistence type="predicted"/>
<accession>X1AIX5</accession>
<organism evidence="1">
    <name type="scientific">marine sediment metagenome</name>
    <dbReference type="NCBI Taxonomy" id="412755"/>
    <lineage>
        <taxon>unclassified sequences</taxon>
        <taxon>metagenomes</taxon>
        <taxon>ecological metagenomes</taxon>
    </lineage>
</organism>
<dbReference type="EMBL" id="BART01015253">
    <property type="protein sequence ID" value="GAG82099.1"/>
    <property type="molecule type" value="Genomic_DNA"/>
</dbReference>
<gene>
    <name evidence="1" type="ORF">S01H4_29672</name>
</gene>
<dbReference type="Gene3D" id="3.20.20.190">
    <property type="entry name" value="Phosphatidylinositol (PI) phosphodiesterase"/>
    <property type="match status" value="1"/>
</dbReference>
<dbReference type="SUPFAM" id="SSF51695">
    <property type="entry name" value="PLC-like phosphodiesterases"/>
    <property type="match status" value="1"/>
</dbReference>
<feature type="non-terminal residue" evidence="1">
    <location>
        <position position="1"/>
    </location>
</feature>
<dbReference type="AlphaFoldDB" id="X1AIX5"/>
<protein>
    <submittedName>
        <fullName evidence="1">Uncharacterized protein</fullName>
    </submittedName>
</protein>
<name>X1AIX5_9ZZZZ</name>
<sequence>QELEDFEVYHLQNHIDSLLSEDGNPNDLLLSNWLEVLDDWSNEQNKEHAPITLFIELKDSIIDSNNEPEELYGIKKLNKIIIDLFSSNTLFTFRDFRENNFKWPTVRKLKGCIIIVLVSY</sequence>